<gene>
    <name evidence="3" type="primary">ABSGL_05353.1 scaffold 6959</name>
</gene>
<evidence type="ECO:0000259" key="2">
    <source>
        <dbReference type="Pfam" id="PF13649"/>
    </source>
</evidence>
<name>A0A163LYZ2_ABSGL</name>
<dbReference type="InParanoid" id="A0A163LYZ2"/>
<dbReference type="AlphaFoldDB" id="A0A163LYZ2"/>
<accession>A0A163LYZ2</accession>
<feature type="compositionally biased region" description="Polar residues" evidence="1">
    <location>
        <begin position="1"/>
        <end position="15"/>
    </location>
</feature>
<dbReference type="EMBL" id="LT552960">
    <property type="protein sequence ID" value="SAL99708.1"/>
    <property type="molecule type" value="Genomic_DNA"/>
</dbReference>
<organism evidence="3">
    <name type="scientific">Absidia glauca</name>
    <name type="common">Pin mould</name>
    <dbReference type="NCBI Taxonomy" id="4829"/>
    <lineage>
        <taxon>Eukaryota</taxon>
        <taxon>Fungi</taxon>
        <taxon>Fungi incertae sedis</taxon>
        <taxon>Mucoromycota</taxon>
        <taxon>Mucoromycotina</taxon>
        <taxon>Mucoromycetes</taxon>
        <taxon>Mucorales</taxon>
        <taxon>Cunninghamellaceae</taxon>
        <taxon>Absidia</taxon>
    </lineage>
</organism>
<keyword evidence="4" id="KW-1185">Reference proteome</keyword>
<dbReference type="Gene3D" id="3.40.50.150">
    <property type="entry name" value="Vaccinia Virus protein VP39"/>
    <property type="match status" value="1"/>
</dbReference>
<proteinExistence type="predicted"/>
<dbReference type="InterPro" id="IPR029063">
    <property type="entry name" value="SAM-dependent_MTases_sf"/>
</dbReference>
<dbReference type="OMA" id="ATWLCET"/>
<dbReference type="PANTHER" id="PTHR43591">
    <property type="entry name" value="METHYLTRANSFERASE"/>
    <property type="match status" value="1"/>
</dbReference>
<dbReference type="CDD" id="cd02440">
    <property type="entry name" value="AdoMet_MTases"/>
    <property type="match status" value="1"/>
</dbReference>
<dbReference type="STRING" id="4829.A0A163LYZ2"/>
<feature type="region of interest" description="Disordered" evidence="1">
    <location>
        <begin position="1"/>
        <end position="38"/>
    </location>
</feature>
<feature type="domain" description="Methyltransferase" evidence="2">
    <location>
        <begin position="100"/>
        <end position="191"/>
    </location>
</feature>
<dbReference type="OrthoDB" id="2013972at2759"/>
<dbReference type="PANTHER" id="PTHR43591:SF24">
    <property type="entry name" value="2-METHOXY-6-POLYPRENYL-1,4-BENZOQUINOL METHYLASE, MITOCHONDRIAL"/>
    <property type="match status" value="1"/>
</dbReference>
<dbReference type="Pfam" id="PF13649">
    <property type="entry name" value="Methyltransf_25"/>
    <property type="match status" value="1"/>
</dbReference>
<evidence type="ECO:0000256" key="1">
    <source>
        <dbReference type="SAM" id="MobiDB-lite"/>
    </source>
</evidence>
<dbReference type="SUPFAM" id="SSF53335">
    <property type="entry name" value="S-adenosyl-L-methionine-dependent methyltransferases"/>
    <property type="match status" value="1"/>
</dbReference>
<evidence type="ECO:0000313" key="4">
    <source>
        <dbReference type="Proteomes" id="UP000078561"/>
    </source>
</evidence>
<protein>
    <recommendedName>
        <fullName evidence="2">Methyltransferase domain-containing protein</fullName>
    </recommendedName>
</protein>
<reference evidence="3" key="1">
    <citation type="submission" date="2016-04" db="EMBL/GenBank/DDBJ databases">
        <authorList>
            <person name="Evans L.H."/>
            <person name="Alamgir A."/>
            <person name="Owens N."/>
            <person name="Weber N.D."/>
            <person name="Virtaneva K."/>
            <person name="Barbian K."/>
            <person name="Babar A."/>
            <person name="Rosenke K."/>
        </authorList>
    </citation>
    <scope>NUCLEOTIDE SEQUENCE [LARGE SCALE GENOMIC DNA]</scope>
    <source>
        <strain evidence="3">CBS 101.48</strain>
    </source>
</reference>
<dbReference type="Proteomes" id="UP000078561">
    <property type="component" value="Unassembled WGS sequence"/>
</dbReference>
<dbReference type="InterPro" id="IPR041698">
    <property type="entry name" value="Methyltransf_25"/>
</dbReference>
<sequence length="321" mass="35937">MGATSSKSTIASQRRPSQKQKKPIKDAPTATLTARSPTPQRIIDGRTYHAVEGSQYLLPRDDQEIDRLHETHFLTKELLGCNVMADAIKTLDFQKGGLQVLDVCCGPATWLCETSLDYPSCQFVGIDMCNIWPQVIRPANLEFIEANVLKGLPFPDKAFDFVQLRFVSLAFKTTEWANLLTEIRRVLRDGGVLQCIDLDMQIVSDDADVKRYLQHFDALCNTRGLDPSAGAKLDMMLNDHGLNILQSEYREIPLGWGGPLGDGFMNIFSAEVQGLAPWLKRSSNLNDEQLIAMLRRTLRGMIPSKAYMGLYAFLAQKPLDD</sequence>
<dbReference type="GO" id="GO:0008168">
    <property type="term" value="F:methyltransferase activity"/>
    <property type="evidence" value="ECO:0007669"/>
    <property type="project" value="TreeGrafter"/>
</dbReference>
<evidence type="ECO:0000313" key="3">
    <source>
        <dbReference type="EMBL" id="SAL99708.1"/>
    </source>
</evidence>